<comment type="caution">
    <text evidence="1">The sequence shown here is derived from an EMBL/GenBank/DDBJ whole genome shotgun (WGS) entry which is preliminary data.</text>
</comment>
<dbReference type="Proteomes" id="UP001144978">
    <property type="component" value="Unassembled WGS sequence"/>
</dbReference>
<evidence type="ECO:0000313" key="2">
    <source>
        <dbReference type="Proteomes" id="UP001144978"/>
    </source>
</evidence>
<protein>
    <submittedName>
        <fullName evidence="1">Uncharacterized protein</fullName>
    </submittedName>
</protein>
<evidence type="ECO:0000313" key="1">
    <source>
        <dbReference type="EMBL" id="KAJ2969686.1"/>
    </source>
</evidence>
<proteinExistence type="predicted"/>
<keyword evidence="2" id="KW-1185">Reference proteome</keyword>
<dbReference type="EMBL" id="JANSHE010005708">
    <property type="protein sequence ID" value="KAJ2969686.1"/>
    <property type="molecule type" value="Genomic_DNA"/>
</dbReference>
<accession>A0ACC1MTU8</accession>
<reference evidence="1" key="1">
    <citation type="submission" date="2022-08" db="EMBL/GenBank/DDBJ databases">
        <title>Genome Sequence of Pycnoporus sanguineus.</title>
        <authorList>
            <person name="Buettner E."/>
        </authorList>
    </citation>
    <scope>NUCLEOTIDE SEQUENCE</scope>
    <source>
        <strain evidence="1">CG-C14</strain>
    </source>
</reference>
<sequence>MLFTDFMTEAIYVPQSAFDGLHEFLSDKQMVDAVATVGTYNLVSRFVVALNVDGKMDVPVPIPTQTGSTATGCAVCGPSCDPPDSMNDLRRGEMSYPHSAISSNAILYRTSGKKVLGLVSGALLGQERIFVTSPSLMSTVYRDAQSFDFNEIRLDIGEQVFSLPASFGRQPYMLDHIMPANACCPHRSRRALRSGSRAGHADVGRAANGDGVFHSWSLPRSDRRGPISGR</sequence>
<name>A0ACC1MTU8_9APHY</name>
<gene>
    <name evidence="1" type="ORF">NUW54_g12905</name>
</gene>
<organism evidence="1 2">
    <name type="scientific">Trametes sanguinea</name>
    <dbReference type="NCBI Taxonomy" id="158606"/>
    <lineage>
        <taxon>Eukaryota</taxon>
        <taxon>Fungi</taxon>
        <taxon>Dikarya</taxon>
        <taxon>Basidiomycota</taxon>
        <taxon>Agaricomycotina</taxon>
        <taxon>Agaricomycetes</taxon>
        <taxon>Polyporales</taxon>
        <taxon>Polyporaceae</taxon>
        <taxon>Trametes</taxon>
    </lineage>
</organism>